<name>F2KN22_ARCVS</name>
<proteinExistence type="predicted"/>
<reference evidence="1 2" key="1">
    <citation type="submission" date="2011-03" db="EMBL/GenBank/DDBJ databases">
        <title>The complete genome of Archaeoglobus veneficus SNP6.</title>
        <authorList>
            <consortium name="US DOE Joint Genome Institute (JGI-PGF)"/>
            <person name="Lucas S."/>
            <person name="Copeland A."/>
            <person name="Lapidus A."/>
            <person name="Bruce D."/>
            <person name="Goodwin L."/>
            <person name="Pitluck S."/>
            <person name="Kyrpides N."/>
            <person name="Mavromatis K."/>
            <person name="Pagani I."/>
            <person name="Ivanova N."/>
            <person name="Mikhailova N."/>
            <person name="Lu M."/>
            <person name="Detter J.C."/>
            <person name="Tapia R."/>
            <person name="Han C."/>
            <person name="Land M."/>
            <person name="Hauser L."/>
            <person name="Markowitz V."/>
            <person name="Cheng J.-F."/>
            <person name="Hugenholtz P."/>
            <person name="Woyke T."/>
            <person name="Wu D."/>
            <person name="Spring S."/>
            <person name="Brambilla E."/>
            <person name="Klenk H.-P."/>
            <person name="Eisen J.A."/>
        </authorList>
    </citation>
    <scope>NUCLEOTIDE SEQUENCE [LARGE SCALE GENOMIC DNA]</scope>
    <source>
        <strain>SNP6</strain>
    </source>
</reference>
<dbReference type="EMBL" id="CP002588">
    <property type="protein sequence ID" value="AEA47298.1"/>
    <property type="molecule type" value="Genomic_DNA"/>
</dbReference>
<keyword evidence="2" id="KW-1185">Reference proteome</keyword>
<dbReference type="KEGG" id="ave:Arcve_1292"/>
<dbReference type="AlphaFoldDB" id="F2KN22"/>
<dbReference type="RefSeq" id="WP_013683960.1">
    <property type="nucleotide sequence ID" value="NC_015320.1"/>
</dbReference>
<dbReference type="eggNOG" id="arCOG01676">
    <property type="taxonomic scope" value="Archaea"/>
</dbReference>
<dbReference type="HOGENOM" id="CLU_117030_0_0_2"/>
<organism evidence="1 2">
    <name type="scientific">Archaeoglobus veneficus (strain DSM 11195 / SNP6)</name>
    <dbReference type="NCBI Taxonomy" id="693661"/>
    <lineage>
        <taxon>Archaea</taxon>
        <taxon>Methanobacteriati</taxon>
        <taxon>Methanobacteriota</taxon>
        <taxon>Archaeoglobi</taxon>
        <taxon>Archaeoglobales</taxon>
        <taxon>Archaeoglobaceae</taxon>
        <taxon>Archaeoglobus</taxon>
    </lineage>
</organism>
<dbReference type="GeneID" id="10394413"/>
<dbReference type="STRING" id="693661.Arcve_1292"/>
<gene>
    <name evidence="1" type="ordered locus">Arcve_1292</name>
</gene>
<dbReference type="OrthoDB" id="49618at2157"/>
<dbReference type="Proteomes" id="UP000008136">
    <property type="component" value="Chromosome"/>
</dbReference>
<evidence type="ECO:0000313" key="1">
    <source>
        <dbReference type="EMBL" id="AEA47298.1"/>
    </source>
</evidence>
<accession>F2KN22</accession>
<evidence type="ECO:0000313" key="2">
    <source>
        <dbReference type="Proteomes" id="UP000008136"/>
    </source>
</evidence>
<protein>
    <submittedName>
        <fullName evidence="1">Uncharacterized protein</fullName>
    </submittedName>
</protein>
<sequence>MRGIFWHGIASEEKIDYLQKFSVAVVGSRMLMELLWRSGVGCIRYIGDFVTPNDVRIDASIKPLEANDYDVVHPMSSDTCIISYLYSGYEGLRRQLRGIDVVVAHKHIEIAAKVAEEIGAPFIPDIITTFLPDGISFFDVEYPSVRRDPISYALTCSIQAGEVLRLFTGHEMPVIAPKAYIVDVRSKDYLKEVELPVKRQ</sequence>